<dbReference type="NCBIfam" id="TIGR01413">
    <property type="entry name" value="Dyp_perox_fam"/>
    <property type="match status" value="1"/>
</dbReference>
<keyword evidence="5" id="KW-0560">Oxidoreductase</keyword>
<dbReference type="PANTHER" id="PTHR30521">
    <property type="entry name" value="DEFERROCHELATASE/PEROXIDASE"/>
    <property type="match status" value="1"/>
</dbReference>
<dbReference type="Pfam" id="PF21105">
    <property type="entry name" value="DyP_N"/>
    <property type="match status" value="1"/>
</dbReference>
<evidence type="ECO:0000313" key="11">
    <source>
        <dbReference type="Proteomes" id="UP000054988"/>
    </source>
</evidence>
<feature type="signal peptide" evidence="8">
    <location>
        <begin position="1"/>
        <end position="23"/>
    </location>
</feature>
<evidence type="ECO:0000256" key="3">
    <source>
        <dbReference type="ARBA" id="ARBA00022617"/>
    </source>
</evidence>
<comment type="caution">
    <text evidence="10">The sequence shown here is derived from an EMBL/GenBank/DDBJ whole genome shotgun (WGS) entry which is preliminary data.</text>
</comment>
<dbReference type="PROSITE" id="PS51404">
    <property type="entry name" value="DYP_PEROXIDASE"/>
    <property type="match status" value="1"/>
</dbReference>
<sequence length="598" mass="64908">MTPHLAFIIVLTTLLLGKRFVEEYSICSLDERLEEKRFLSVGRSSKSKDSDATDVPQAQWAIHLSQRLCIEYGDDAINQYKEMSATAVALIVQCSFVAGAGHLKPRRTKSILINPDAQPDLPTASEARVASQAIGLNLNDIQGDILVGMKKDKELFFFFSIQNATSFKAKLASDIHGLVTSTTQLLDVALQPVTAVNIAFSKTGLTTLGINDDLQDFGFSSGQFSDALALGDPGTGNWVQGFAGTGVHGVFLIASDTQANIDAELANIQNILGSSITEIHRLQGAARPGNEKGHEHFGYMDGISQPAVRGFVQNPLPGQAEIDAGVILTGEEGDFSADFRPAWTKGGSFLAFRQLKQRVPEFNKFLANNALTVPGLTQQENIDLLGARMVGRWKSGAPIDLTPLHDDPVLAADPQRNNFFNYVHNDPNFQISTNQTMCPFAAHTRKTRPRGDFQPENAFNHIMRAVADDLFVVTGAESSAQFPTNQTLTEGLLSSKKPGLTMQTSCLAVLLRKHCLSRIMYLAHFGYDHVPLISRPGVDPIIGSTNSGPPGDAPRTVNGLDPLNFQRPIVINTDFVVSRGGEYFFSPPISALLSTLSQ</sequence>
<keyword evidence="2" id="KW-0575">Peroxidase</keyword>
<feature type="domain" description="DyP dimeric alpha+beta barrel" evidence="9">
    <location>
        <begin position="140"/>
        <end position="288"/>
    </location>
</feature>
<evidence type="ECO:0000313" key="10">
    <source>
        <dbReference type="EMBL" id="KTB27642.1"/>
    </source>
</evidence>
<evidence type="ECO:0000256" key="4">
    <source>
        <dbReference type="ARBA" id="ARBA00022723"/>
    </source>
</evidence>
<evidence type="ECO:0000256" key="8">
    <source>
        <dbReference type="SAM" id="SignalP"/>
    </source>
</evidence>
<comment type="similarity">
    <text evidence="7">Belongs to the DyP-type peroxidase family.</text>
</comment>
<keyword evidence="8" id="KW-0732">Signal</keyword>
<comment type="cofactor">
    <cofactor evidence="1">
        <name>heme b</name>
        <dbReference type="ChEBI" id="CHEBI:60344"/>
    </cofactor>
</comment>
<dbReference type="EMBL" id="LATX01002527">
    <property type="protein sequence ID" value="KTB27642.1"/>
    <property type="molecule type" value="Genomic_DNA"/>
</dbReference>
<organism evidence="10 11">
    <name type="scientific">Moniliophthora roreri</name>
    <name type="common">Frosty pod rot fungus</name>
    <name type="synonym">Monilia roreri</name>
    <dbReference type="NCBI Taxonomy" id="221103"/>
    <lineage>
        <taxon>Eukaryota</taxon>
        <taxon>Fungi</taxon>
        <taxon>Dikarya</taxon>
        <taxon>Basidiomycota</taxon>
        <taxon>Agaricomycotina</taxon>
        <taxon>Agaricomycetes</taxon>
        <taxon>Agaricomycetidae</taxon>
        <taxon>Agaricales</taxon>
        <taxon>Marasmiineae</taxon>
        <taxon>Marasmiaceae</taxon>
        <taxon>Moniliophthora</taxon>
    </lineage>
</organism>
<evidence type="ECO:0000259" key="9">
    <source>
        <dbReference type="Pfam" id="PF21105"/>
    </source>
</evidence>
<dbReference type="eggNOG" id="ENOG502RUI2">
    <property type="taxonomic scope" value="Eukaryota"/>
</dbReference>
<dbReference type="Proteomes" id="UP000054988">
    <property type="component" value="Unassembled WGS sequence"/>
</dbReference>
<accession>A0A0W0EU79</accession>
<protein>
    <recommendedName>
        <fullName evidence="9">DyP dimeric alpha+beta barrel domain-containing protein</fullName>
    </recommendedName>
</protein>
<reference evidence="10 11" key="1">
    <citation type="submission" date="2015-12" db="EMBL/GenBank/DDBJ databases">
        <title>Draft genome sequence of Moniliophthora roreri, the causal agent of frosty pod rot of cacao.</title>
        <authorList>
            <person name="Aime M.C."/>
            <person name="Diaz-Valderrama J.R."/>
            <person name="Kijpornyongpan T."/>
            <person name="Phillips-Mora W."/>
        </authorList>
    </citation>
    <scope>NUCLEOTIDE SEQUENCE [LARGE SCALE GENOMIC DNA]</scope>
    <source>
        <strain evidence="10 11">MCA 2952</strain>
    </source>
</reference>
<dbReference type="GO" id="GO:0046872">
    <property type="term" value="F:metal ion binding"/>
    <property type="evidence" value="ECO:0007669"/>
    <property type="project" value="UniProtKB-KW"/>
</dbReference>
<dbReference type="GO" id="GO:0004601">
    <property type="term" value="F:peroxidase activity"/>
    <property type="evidence" value="ECO:0007669"/>
    <property type="project" value="UniProtKB-KW"/>
</dbReference>
<dbReference type="PANTHER" id="PTHR30521:SF4">
    <property type="entry name" value="DEFERROCHELATASE"/>
    <property type="match status" value="1"/>
</dbReference>
<dbReference type="AlphaFoldDB" id="A0A0W0EU79"/>
<feature type="chain" id="PRO_5006901163" description="DyP dimeric alpha+beta barrel domain-containing protein" evidence="8">
    <location>
        <begin position="24"/>
        <end position="598"/>
    </location>
</feature>
<dbReference type="SUPFAM" id="SSF54909">
    <property type="entry name" value="Dimeric alpha+beta barrel"/>
    <property type="match status" value="2"/>
</dbReference>
<keyword evidence="6" id="KW-0408">Iron</keyword>
<proteinExistence type="inferred from homology"/>
<dbReference type="GO" id="GO:0005829">
    <property type="term" value="C:cytosol"/>
    <property type="evidence" value="ECO:0007669"/>
    <property type="project" value="TreeGrafter"/>
</dbReference>
<name>A0A0W0EU79_MONRR</name>
<dbReference type="InterPro" id="IPR049509">
    <property type="entry name" value="DyP_N"/>
</dbReference>
<dbReference type="InterPro" id="IPR011008">
    <property type="entry name" value="Dimeric_a/b-barrel"/>
</dbReference>
<evidence type="ECO:0000256" key="5">
    <source>
        <dbReference type="ARBA" id="ARBA00023002"/>
    </source>
</evidence>
<evidence type="ECO:0000256" key="6">
    <source>
        <dbReference type="ARBA" id="ARBA00023004"/>
    </source>
</evidence>
<keyword evidence="3" id="KW-0349">Heme</keyword>
<evidence type="ECO:0000256" key="1">
    <source>
        <dbReference type="ARBA" id="ARBA00001970"/>
    </source>
</evidence>
<gene>
    <name evidence="10" type="ORF">WG66_19754</name>
</gene>
<dbReference type="InterPro" id="IPR006314">
    <property type="entry name" value="Dyp_peroxidase"/>
</dbReference>
<evidence type="ECO:0000256" key="2">
    <source>
        <dbReference type="ARBA" id="ARBA00022559"/>
    </source>
</evidence>
<dbReference type="GO" id="GO:0020037">
    <property type="term" value="F:heme binding"/>
    <property type="evidence" value="ECO:0007669"/>
    <property type="project" value="InterPro"/>
</dbReference>
<keyword evidence="4" id="KW-0479">Metal-binding</keyword>
<evidence type="ECO:0000256" key="7">
    <source>
        <dbReference type="ARBA" id="ARBA00025737"/>
    </source>
</evidence>